<reference evidence="1" key="1">
    <citation type="journal article" date="2015" name="Nature">
        <title>Complex archaea that bridge the gap between prokaryotes and eukaryotes.</title>
        <authorList>
            <person name="Spang A."/>
            <person name="Saw J.H."/>
            <person name="Jorgensen S.L."/>
            <person name="Zaremba-Niedzwiedzka K."/>
            <person name="Martijn J."/>
            <person name="Lind A.E."/>
            <person name="van Eijk R."/>
            <person name="Schleper C."/>
            <person name="Guy L."/>
            <person name="Ettema T.J."/>
        </authorList>
    </citation>
    <scope>NUCLEOTIDE SEQUENCE</scope>
</reference>
<sequence length="142" mass="16012">MIRVRDRGAYWRARRAATEGRTCTACLVNDSEANWSCALGLCEACERARHRAGTCQRCARPMRAYQVEGNKRVTGCAHCHVEEILARGFSRTILLAPQGERERPILRKTMALKHPHPLRTLGGVGPFPGVLTATPDMWRTWR</sequence>
<dbReference type="AlphaFoldDB" id="A0A0F9U1A7"/>
<organism evidence="1">
    <name type="scientific">marine sediment metagenome</name>
    <dbReference type="NCBI Taxonomy" id="412755"/>
    <lineage>
        <taxon>unclassified sequences</taxon>
        <taxon>metagenomes</taxon>
        <taxon>ecological metagenomes</taxon>
    </lineage>
</organism>
<evidence type="ECO:0000313" key="1">
    <source>
        <dbReference type="EMBL" id="KKN47418.1"/>
    </source>
</evidence>
<gene>
    <name evidence="1" type="ORF">LCGC14_0663310</name>
</gene>
<proteinExistence type="predicted"/>
<comment type="caution">
    <text evidence="1">The sequence shown here is derived from an EMBL/GenBank/DDBJ whole genome shotgun (WGS) entry which is preliminary data.</text>
</comment>
<protein>
    <submittedName>
        <fullName evidence="1">Uncharacterized protein</fullName>
    </submittedName>
</protein>
<dbReference type="EMBL" id="LAZR01001278">
    <property type="protein sequence ID" value="KKN47418.1"/>
    <property type="molecule type" value="Genomic_DNA"/>
</dbReference>
<accession>A0A0F9U1A7</accession>
<name>A0A0F9U1A7_9ZZZZ</name>